<evidence type="ECO:0000256" key="3">
    <source>
        <dbReference type="ARBA" id="ARBA00022801"/>
    </source>
</evidence>
<evidence type="ECO:0000256" key="2">
    <source>
        <dbReference type="ARBA" id="ARBA00022722"/>
    </source>
</evidence>
<dbReference type="InterPro" id="IPR011335">
    <property type="entry name" value="Restrct_endonuc-II-like"/>
</dbReference>
<dbReference type="Proteomes" id="UP000321224">
    <property type="component" value="Unassembled WGS sequence"/>
</dbReference>
<dbReference type="InterPro" id="IPR014883">
    <property type="entry name" value="VRR_NUC"/>
</dbReference>
<evidence type="ECO:0000259" key="5">
    <source>
        <dbReference type="SMART" id="SM00990"/>
    </source>
</evidence>
<name>A0A511HNL1_9BACT</name>
<gene>
    <name evidence="6" type="ORF">MVI01_69720</name>
    <name evidence="7" type="ORF">SAMN04488504_102113</name>
</gene>
<dbReference type="GO" id="GO:0003676">
    <property type="term" value="F:nucleic acid binding"/>
    <property type="evidence" value="ECO:0007669"/>
    <property type="project" value="InterPro"/>
</dbReference>
<dbReference type="Proteomes" id="UP000198717">
    <property type="component" value="Unassembled WGS sequence"/>
</dbReference>
<dbReference type="GO" id="GO:0016788">
    <property type="term" value="F:hydrolase activity, acting on ester bonds"/>
    <property type="evidence" value="ECO:0007669"/>
    <property type="project" value="InterPro"/>
</dbReference>
<evidence type="ECO:0000313" key="9">
    <source>
        <dbReference type="Proteomes" id="UP000321224"/>
    </source>
</evidence>
<dbReference type="SMART" id="SM00990">
    <property type="entry name" value="VRR_NUC"/>
    <property type="match status" value="1"/>
</dbReference>
<proteinExistence type="predicted"/>
<feature type="domain" description="VRR-NUC" evidence="5">
    <location>
        <begin position="5"/>
        <end position="86"/>
    </location>
</feature>
<dbReference type="Gene3D" id="3.40.1350.10">
    <property type="match status" value="1"/>
</dbReference>
<sequence>MSRCNRYALARDANEGPIVERIRLAGWFVLRLNGAGLPDLLCVRHGRVVLIEVKAPKGGRMKPAQVELHAQLRAAGLVIAIATTPEEALAALEGDVVRTAQDVRAEKRRGATSVRALATSASYSPRKEPRR</sequence>
<keyword evidence="8" id="KW-1185">Reference proteome</keyword>
<reference evidence="7 8" key="1">
    <citation type="submission" date="2016-10" db="EMBL/GenBank/DDBJ databases">
        <authorList>
            <person name="Varghese N."/>
            <person name="Submissions S."/>
        </authorList>
    </citation>
    <scope>NUCLEOTIDE SEQUENCE [LARGE SCALE GENOMIC DNA]</scope>
    <source>
        <strain evidence="7 8">DSM 2260</strain>
    </source>
</reference>
<dbReference type="EMBL" id="FNAJ01000002">
    <property type="protein sequence ID" value="SDD64800.1"/>
    <property type="molecule type" value="Genomic_DNA"/>
</dbReference>
<comment type="cofactor">
    <cofactor evidence="1">
        <name>Mg(2+)</name>
        <dbReference type="ChEBI" id="CHEBI:18420"/>
    </cofactor>
</comment>
<dbReference type="RefSeq" id="WP_090487384.1">
    <property type="nucleotide sequence ID" value="NZ_BJVY01000063.1"/>
</dbReference>
<organism evidence="6 9">
    <name type="scientific">Myxococcus virescens</name>
    <dbReference type="NCBI Taxonomy" id="83456"/>
    <lineage>
        <taxon>Bacteria</taxon>
        <taxon>Pseudomonadati</taxon>
        <taxon>Myxococcota</taxon>
        <taxon>Myxococcia</taxon>
        <taxon>Myxococcales</taxon>
        <taxon>Cystobacterineae</taxon>
        <taxon>Myxococcaceae</taxon>
        <taxon>Myxococcus</taxon>
    </lineage>
</organism>
<dbReference type="SUPFAM" id="SSF52980">
    <property type="entry name" value="Restriction endonuclease-like"/>
    <property type="match status" value="1"/>
</dbReference>
<keyword evidence="2" id="KW-0540">Nuclease</keyword>
<protein>
    <submittedName>
        <fullName evidence="7">VRR-NUC domain-containing protein</fullName>
    </submittedName>
</protein>
<evidence type="ECO:0000256" key="4">
    <source>
        <dbReference type="SAM" id="MobiDB-lite"/>
    </source>
</evidence>
<dbReference type="AlphaFoldDB" id="A0A511HNL1"/>
<reference evidence="6 9" key="2">
    <citation type="submission" date="2019-07" db="EMBL/GenBank/DDBJ databases">
        <title>Whole genome shotgun sequence of Myxococcus virescens NBRC 100334.</title>
        <authorList>
            <person name="Hosoyama A."/>
            <person name="Uohara A."/>
            <person name="Ohji S."/>
            <person name="Ichikawa N."/>
        </authorList>
    </citation>
    <scope>NUCLEOTIDE SEQUENCE [LARGE SCALE GENOMIC DNA]</scope>
    <source>
        <strain evidence="6 9">NBRC 100334</strain>
    </source>
</reference>
<evidence type="ECO:0000313" key="8">
    <source>
        <dbReference type="Proteomes" id="UP000198717"/>
    </source>
</evidence>
<evidence type="ECO:0000313" key="6">
    <source>
        <dbReference type="EMBL" id="GEL75188.1"/>
    </source>
</evidence>
<feature type="region of interest" description="Disordered" evidence="4">
    <location>
        <begin position="108"/>
        <end position="131"/>
    </location>
</feature>
<dbReference type="EMBL" id="BJVY01000063">
    <property type="protein sequence ID" value="GEL75188.1"/>
    <property type="molecule type" value="Genomic_DNA"/>
</dbReference>
<keyword evidence="3" id="KW-0378">Hydrolase</keyword>
<accession>A0A511HNL1</accession>
<evidence type="ECO:0000256" key="1">
    <source>
        <dbReference type="ARBA" id="ARBA00001946"/>
    </source>
</evidence>
<comment type="caution">
    <text evidence="6">The sequence shown here is derived from an EMBL/GenBank/DDBJ whole genome shotgun (WGS) entry which is preliminary data.</text>
</comment>
<dbReference type="InterPro" id="IPR011856">
    <property type="entry name" value="tRNA_endonuc-like_dom_sf"/>
</dbReference>
<evidence type="ECO:0000313" key="7">
    <source>
        <dbReference type="EMBL" id="SDD64800.1"/>
    </source>
</evidence>
<dbReference type="GO" id="GO:0004518">
    <property type="term" value="F:nuclease activity"/>
    <property type="evidence" value="ECO:0007669"/>
    <property type="project" value="UniProtKB-KW"/>
</dbReference>